<comment type="caution">
    <text evidence="1">The sequence shown here is derived from an EMBL/GenBank/DDBJ whole genome shotgun (WGS) entry which is preliminary data.</text>
</comment>
<name>A0ACA9KB36_9GLOM</name>
<sequence>NTQTNISHAANIEANISYKNAVYNKFKASCKNMTIGEINIDISSVII</sequence>
<evidence type="ECO:0000313" key="1">
    <source>
        <dbReference type="EMBL" id="CAG8463189.1"/>
    </source>
</evidence>
<dbReference type="Proteomes" id="UP000789702">
    <property type="component" value="Unassembled WGS sequence"/>
</dbReference>
<reference evidence="1" key="1">
    <citation type="submission" date="2021-06" db="EMBL/GenBank/DDBJ databases">
        <authorList>
            <person name="Kallberg Y."/>
            <person name="Tangrot J."/>
            <person name="Rosling A."/>
        </authorList>
    </citation>
    <scope>NUCLEOTIDE SEQUENCE</scope>
    <source>
        <strain evidence="1">IL203A</strain>
    </source>
</reference>
<evidence type="ECO:0000313" key="2">
    <source>
        <dbReference type="Proteomes" id="UP000789702"/>
    </source>
</evidence>
<accession>A0ACA9KB36</accession>
<dbReference type="EMBL" id="CAJVPU010000826">
    <property type="protein sequence ID" value="CAG8463189.1"/>
    <property type="molecule type" value="Genomic_DNA"/>
</dbReference>
<proteinExistence type="predicted"/>
<gene>
    <name evidence="1" type="ORF">DHETER_LOCUS1376</name>
</gene>
<protein>
    <submittedName>
        <fullName evidence="1">3099_t:CDS:1</fullName>
    </submittedName>
</protein>
<feature type="non-terminal residue" evidence="1">
    <location>
        <position position="1"/>
    </location>
</feature>
<organism evidence="1 2">
    <name type="scientific">Dentiscutata heterogama</name>
    <dbReference type="NCBI Taxonomy" id="1316150"/>
    <lineage>
        <taxon>Eukaryota</taxon>
        <taxon>Fungi</taxon>
        <taxon>Fungi incertae sedis</taxon>
        <taxon>Mucoromycota</taxon>
        <taxon>Glomeromycotina</taxon>
        <taxon>Glomeromycetes</taxon>
        <taxon>Diversisporales</taxon>
        <taxon>Gigasporaceae</taxon>
        <taxon>Dentiscutata</taxon>
    </lineage>
</organism>
<keyword evidence="2" id="KW-1185">Reference proteome</keyword>